<evidence type="ECO:0000256" key="3">
    <source>
        <dbReference type="ARBA" id="ARBA00022840"/>
    </source>
</evidence>
<feature type="binding site" evidence="4">
    <location>
        <begin position="955"/>
        <end position="962"/>
    </location>
    <ligand>
        <name>ATP</name>
        <dbReference type="ChEBI" id="CHEBI:30616"/>
    </ligand>
</feature>
<reference evidence="9" key="4">
    <citation type="submission" date="2024-05" db="EMBL/GenBank/DDBJ databases">
        <authorList>
            <person name="Sun Q."/>
            <person name="Zhou Y."/>
        </authorList>
    </citation>
    <scope>NUCLEOTIDE SEQUENCE</scope>
    <source>
        <strain evidence="9">CGMCC 4.5581</strain>
    </source>
</reference>
<evidence type="ECO:0000313" key="10">
    <source>
        <dbReference type="EMBL" id="NIH67748.1"/>
    </source>
</evidence>
<evidence type="ECO:0000256" key="2">
    <source>
        <dbReference type="ARBA" id="ARBA00022741"/>
    </source>
</evidence>
<evidence type="ECO:0000259" key="7">
    <source>
        <dbReference type="PROSITE" id="PS50006"/>
    </source>
</evidence>
<dbReference type="InterPro" id="IPR000253">
    <property type="entry name" value="FHA_dom"/>
</dbReference>
<dbReference type="SUPFAM" id="SSF49879">
    <property type="entry name" value="SMAD/FHA domain"/>
    <property type="match status" value="1"/>
</dbReference>
<feature type="transmembrane region" description="Helical" evidence="6">
    <location>
        <begin position="238"/>
        <end position="256"/>
    </location>
</feature>
<dbReference type="PANTHER" id="PTHR22683:SF1">
    <property type="entry name" value="TYPE VII SECRETION SYSTEM PROTEIN ESSC"/>
    <property type="match status" value="1"/>
</dbReference>
<name>A0A846LQT8_9ACTN</name>
<dbReference type="InterPro" id="IPR027417">
    <property type="entry name" value="P-loop_NTPase"/>
</dbReference>
<feature type="domain" description="FtsK" evidence="8">
    <location>
        <begin position="938"/>
        <end position="1116"/>
    </location>
</feature>
<feature type="compositionally biased region" description="Pro residues" evidence="5">
    <location>
        <begin position="853"/>
        <end position="867"/>
    </location>
</feature>
<comment type="caution">
    <text evidence="10">The sequence shown here is derived from an EMBL/GenBank/DDBJ whole genome shotgun (WGS) entry which is preliminary data.</text>
</comment>
<dbReference type="Pfam" id="PF01580">
    <property type="entry name" value="FtsK_SpoIIIE"/>
    <property type="match status" value="2"/>
</dbReference>
<dbReference type="EMBL" id="JAAMPA010000001">
    <property type="protein sequence ID" value="NIH67748.1"/>
    <property type="molecule type" value="Genomic_DNA"/>
</dbReference>
<dbReference type="Gene3D" id="2.60.200.20">
    <property type="match status" value="1"/>
</dbReference>
<evidence type="ECO:0000259" key="8">
    <source>
        <dbReference type="PROSITE" id="PS50901"/>
    </source>
</evidence>
<evidence type="ECO:0000256" key="4">
    <source>
        <dbReference type="PROSITE-ProRule" id="PRU00289"/>
    </source>
</evidence>
<gene>
    <name evidence="10" type="ORF">FB380_002194</name>
    <name evidence="9" type="ORF">GCM10011589_29920</name>
</gene>
<reference evidence="10 11" key="3">
    <citation type="submission" date="2020-02" db="EMBL/GenBank/DDBJ databases">
        <title>Sequencing the genomes of 1000 actinobacteria strains.</title>
        <authorList>
            <person name="Klenk H.-P."/>
        </authorList>
    </citation>
    <scope>NUCLEOTIDE SEQUENCE [LARGE SCALE GENOMIC DNA]</scope>
    <source>
        <strain evidence="10 11">DSM 45201</strain>
    </source>
</reference>
<dbReference type="EMBL" id="BMMI01000005">
    <property type="protein sequence ID" value="GGL71622.1"/>
    <property type="molecule type" value="Genomic_DNA"/>
</dbReference>
<dbReference type="PANTHER" id="PTHR22683">
    <property type="entry name" value="SPORULATION PROTEIN RELATED"/>
    <property type="match status" value="1"/>
</dbReference>
<dbReference type="CDD" id="cd00060">
    <property type="entry name" value="FHA"/>
    <property type="match status" value="1"/>
</dbReference>
<evidence type="ECO:0000313" key="12">
    <source>
        <dbReference type="Proteomes" id="UP000648663"/>
    </source>
</evidence>
<dbReference type="InterPro" id="IPR050206">
    <property type="entry name" value="FtsK/SpoIIIE/SftA"/>
</dbReference>
<dbReference type="InterPro" id="IPR032030">
    <property type="entry name" value="YscD_cytoplasmic_dom"/>
</dbReference>
<dbReference type="Proteomes" id="UP000552836">
    <property type="component" value="Unassembled WGS sequence"/>
</dbReference>
<dbReference type="Proteomes" id="UP000648663">
    <property type="component" value="Unassembled WGS sequence"/>
</dbReference>
<dbReference type="Pfam" id="PF16697">
    <property type="entry name" value="Yop-YscD_cpl"/>
    <property type="match status" value="1"/>
</dbReference>
<dbReference type="InterPro" id="IPR008984">
    <property type="entry name" value="SMAD_FHA_dom_sf"/>
</dbReference>
<dbReference type="SMART" id="SM00382">
    <property type="entry name" value="AAA"/>
    <property type="match status" value="3"/>
</dbReference>
<keyword evidence="6" id="KW-1133">Transmembrane helix</keyword>
<dbReference type="CDD" id="cd01127">
    <property type="entry name" value="TrwB_TraG_TraD_VirD4"/>
    <property type="match status" value="1"/>
</dbReference>
<feature type="domain" description="FtsK" evidence="8">
    <location>
        <begin position="613"/>
        <end position="798"/>
    </location>
</feature>
<keyword evidence="12" id="KW-1185">Reference proteome</keyword>
<evidence type="ECO:0000256" key="1">
    <source>
        <dbReference type="ARBA" id="ARBA00022553"/>
    </source>
</evidence>
<evidence type="ECO:0000313" key="9">
    <source>
        <dbReference type="EMBL" id="GGL71622.1"/>
    </source>
</evidence>
<sequence length="1403" mass="143246">MTSAPVEHTTRCWTVQVPGGVLDVEVRAPEEAVLGDVLACLSERLRLPRAQVFSGSSALPAGTPLTSEVLRHGALLGWGRPGPREPADGGALELHVMAGADAGRTVALGQGELVVGRGAACGLRLEDPDVSRRHVVVSVAEGRVTVADLGSSNGTTLTDRSGATAPVGTAAQEWSVDATLRVGASALRLTGPRGAGLECAAAPAGRVHVRPLPWSPAAPGSTTVLRPAPPSGPSRRRLGWVAVALPAFGGVLMAWLLATPHFLFFALLSPVVAVASWSSDLLSGRRGHRREVAEHAVTLARAEAEVGQAVAAHRAAQEAEHPDLAVLAAAARRRSSPLWSRAGTATGPLGVRLGTGPGATTVTTAEPGGDRSAVLAEHLPVALPLPAGTGLGIVGPRPAVLGVARAVVCQLTVLHPPASLRIVLVSGADELADWRWCRWLPQLQGVVVPGRPVPDGLLAASSRAPTDGAAAEPRTVVVLDGPVDSATAALLAGAADQVVWLELGGSETALALPALARLQVAGETGTGGRLRLPGADQERPVELDAISPATADRIARDLARLAVPASTGELPAAARLLDLPATGLRLAERDEPVSGTWDRVRSRLLATVGVTGEGPVTIDLVADGPHALIAGTTGAGKSELLQTLVASLAQHHPPDRCSFLLIDYKGGAAFGEAAALPHTVGMLTDLDPQSTARALRSLSAELTRRERLLAEHGARDLAALPAPVAASRLVIVVDEFATLAEELPGFVSGLVGIAQRGRSLGVHLVLATQRPAGVVSPEIRANCSLRICLRTTDEVDARDVLGSALPAHLPPDRPGRAYLRTGNGPAVLLQVAQVSGRPAPAVAPLTVARCTWPPLPRPAQPGRPQPGRPGGEGPSDLQRLVGALAERTRAEGISPPHRPWLPPLPDELPAALLDRGAAEAPAVRLRIGLRDSPDAQLQTPLELDLAVGGGWLFVGGPRSGRTTALRTVLGEAVHHLPPGRLQVHVLDHGGGGLAGAARGLPHTGTAVGRDDAHRTVRLLARLTEEVDRRRGGGGGPGPFLLLLVDGYESVAAQLETADPATGAAGLLRLARDGAAVGLTVALTAERAVPGGRLAGAVRERLVLPLPDRADYAVAGVAARAVPGHRPPGRALVGEEAAECQLALPRTPLVPAVDPPGTVHGEPPVRVVELPEDPRLPLPAPAGAGAAGDGPWTWWLPVGPGGDGGGPVGVDLARTGGLLVVGPPGSGRSSALRALGAHGRSAGAAVLDLVASPAPAAAAEESSAADGAPAPHCAQLSTRDTTGVRSWLARHEGRRVLVLVDDLSSLADEVADVLTSSGATPGHLAVVGAGTATEVAGAFRGPAAALRRGRAALLLRPAPGDADLLGLRLPRTPLPARPGAGWLVTPQEVTRVQVARHRTGPADA</sequence>
<protein>
    <submittedName>
        <fullName evidence="10">S-DNA-T family DNA segregation ATPase FtsK/SpoIIIE</fullName>
    </submittedName>
</protein>
<keyword evidence="6" id="KW-0812">Transmembrane</keyword>
<dbReference type="InterPro" id="IPR003593">
    <property type="entry name" value="AAA+_ATPase"/>
</dbReference>
<dbReference type="GO" id="GO:0003677">
    <property type="term" value="F:DNA binding"/>
    <property type="evidence" value="ECO:0007669"/>
    <property type="project" value="InterPro"/>
</dbReference>
<keyword evidence="6" id="KW-0472">Membrane</keyword>
<dbReference type="InterPro" id="IPR002543">
    <property type="entry name" value="FtsK_dom"/>
</dbReference>
<feature type="binding site" evidence="4">
    <location>
        <begin position="631"/>
        <end position="638"/>
    </location>
    <ligand>
        <name>ATP</name>
        <dbReference type="ChEBI" id="CHEBI:30616"/>
    </ligand>
</feature>
<proteinExistence type="predicted"/>
<dbReference type="Gene3D" id="3.40.50.300">
    <property type="entry name" value="P-loop containing nucleotide triphosphate hydrolases"/>
    <property type="match status" value="4"/>
</dbReference>
<evidence type="ECO:0000256" key="5">
    <source>
        <dbReference type="SAM" id="MobiDB-lite"/>
    </source>
</evidence>
<keyword evidence="2 4" id="KW-0547">Nucleotide-binding</keyword>
<organism evidence="10 11">
    <name type="scientific">Modestobacter marinus</name>
    <dbReference type="NCBI Taxonomy" id="477641"/>
    <lineage>
        <taxon>Bacteria</taxon>
        <taxon>Bacillati</taxon>
        <taxon>Actinomycetota</taxon>
        <taxon>Actinomycetes</taxon>
        <taxon>Geodermatophilales</taxon>
        <taxon>Geodermatophilaceae</taxon>
        <taxon>Modestobacter</taxon>
    </lineage>
</organism>
<dbReference type="SMART" id="SM00240">
    <property type="entry name" value="FHA"/>
    <property type="match status" value="1"/>
</dbReference>
<reference evidence="12" key="2">
    <citation type="journal article" date="2019" name="Int. J. Syst. Evol. Microbiol.">
        <title>The Global Catalogue of Microorganisms (GCM) 10K type strain sequencing project: providing services to taxonomists for standard genome sequencing and annotation.</title>
        <authorList>
            <consortium name="The Broad Institute Genomics Platform"/>
            <consortium name="The Broad Institute Genome Sequencing Center for Infectious Disease"/>
            <person name="Wu L."/>
            <person name="Ma J."/>
        </authorList>
    </citation>
    <scope>NUCLEOTIDE SEQUENCE [LARGE SCALE GENOMIC DNA]</scope>
    <source>
        <strain evidence="12">CGMCC 4.5581</strain>
    </source>
</reference>
<dbReference type="GO" id="GO:0005524">
    <property type="term" value="F:ATP binding"/>
    <property type="evidence" value="ECO:0007669"/>
    <property type="project" value="UniProtKB-UniRule"/>
</dbReference>
<feature type="region of interest" description="Disordered" evidence="5">
    <location>
        <begin position="853"/>
        <end position="877"/>
    </location>
</feature>
<evidence type="ECO:0000313" key="11">
    <source>
        <dbReference type="Proteomes" id="UP000552836"/>
    </source>
</evidence>
<keyword evidence="3 4" id="KW-0067">ATP-binding</keyword>
<dbReference type="SUPFAM" id="SSF52540">
    <property type="entry name" value="P-loop containing nucleoside triphosphate hydrolases"/>
    <property type="match status" value="3"/>
</dbReference>
<accession>A0A846LQT8</accession>
<feature type="domain" description="FHA" evidence="7">
    <location>
        <begin position="113"/>
        <end position="162"/>
    </location>
</feature>
<dbReference type="PROSITE" id="PS50006">
    <property type="entry name" value="FHA_DOMAIN"/>
    <property type="match status" value="1"/>
</dbReference>
<dbReference type="RefSeq" id="WP_166755091.1">
    <property type="nucleotide sequence ID" value="NZ_BAABJU010000012.1"/>
</dbReference>
<dbReference type="PROSITE" id="PS50901">
    <property type="entry name" value="FTSK"/>
    <property type="match status" value="2"/>
</dbReference>
<reference evidence="9" key="1">
    <citation type="journal article" date="2014" name="Int. J. Syst. Evol. Microbiol.">
        <title>Complete genome of a new Firmicutes species belonging to the dominant human colonic microbiota ('Ruminococcus bicirculans') reveals two chromosomes and a selective capacity to utilize plant glucans.</title>
        <authorList>
            <consortium name="NISC Comparative Sequencing Program"/>
            <person name="Wegmann U."/>
            <person name="Louis P."/>
            <person name="Goesmann A."/>
            <person name="Henrissat B."/>
            <person name="Duncan S.H."/>
            <person name="Flint H.J."/>
        </authorList>
    </citation>
    <scope>NUCLEOTIDE SEQUENCE</scope>
    <source>
        <strain evidence="9">CGMCC 4.5581</strain>
    </source>
</reference>
<evidence type="ECO:0000256" key="6">
    <source>
        <dbReference type="SAM" id="Phobius"/>
    </source>
</evidence>
<keyword evidence="1" id="KW-0597">Phosphoprotein</keyword>